<evidence type="ECO:0000313" key="7">
    <source>
        <dbReference type="EMBL" id="MDI3321249.1"/>
    </source>
</evidence>
<dbReference type="PANTHER" id="PTHR43133:SF46">
    <property type="entry name" value="RNA POLYMERASE SIGMA-70 FACTOR ECF SUBFAMILY"/>
    <property type="match status" value="1"/>
</dbReference>
<dbReference type="EMBL" id="JASBRG010000007">
    <property type="protein sequence ID" value="MDI3321249.1"/>
    <property type="molecule type" value="Genomic_DNA"/>
</dbReference>
<comment type="similarity">
    <text evidence="1">Belongs to the sigma-70 factor family. ECF subfamily.</text>
</comment>
<dbReference type="InterPro" id="IPR014327">
    <property type="entry name" value="RNA_pol_sigma70_bacteroid"/>
</dbReference>
<sequence>MKYSALTDQQLLAFLREANKDAFAEIYNRYWNSLYWSAYNIIKNESVAQDAVQEVFIALWQRNTEADIQALNAYLHQAVRFQILKAIKKQKADEQFYSRLVNITANIVYENPLLFKEQESLLKDILDTLPEDCRLIFQMSREEQMTYKQIALQLNISEKTVEKKMTLCLKHFRQVLQENKHILLMMVLVISLAK</sequence>
<dbReference type="Gene3D" id="1.10.1740.10">
    <property type="match status" value="1"/>
</dbReference>
<dbReference type="SUPFAM" id="SSF88946">
    <property type="entry name" value="Sigma2 domain of RNA polymerase sigma factors"/>
    <property type="match status" value="1"/>
</dbReference>
<name>A0ABT6RFB5_9BACT</name>
<feature type="domain" description="RNA polymerase sigma-70 region 2" evidence="5">
    <location>
        <begin position="27"/>
        <end position="91"/>
    </location>
</feature>
<dbReference type="NCBIfam" id="TIGR02937">
    <property type="entry name" value="sigma70-ECF"/>
    <property type="match status" value="1"/>
</dbReference>
<reference evidence="7 8" key="1">
    <citation type="submission" date="2023-05" db="EMBL/GenBank/DDBJ databases">
        <title>Genome sequence of Pinibacter sp. MAH-24.</title>
        <authorList>
            <person name="Huq M.A."/>
        </authorList>
    </citation>
    <scope>NUCLEOTIDE SEQUENCE [LARGE SCALE GENOMIC DNA]</scope>
    <source>
        <strain evidence="7 8">MAH-24</strain>
    </source>
</reference>
<dbReference type="InterPro" id="IPR013325">
    <property type="entry name" value="RNA_pol_sigma_r2"/>
</dbReference>
<keyword evidence="8" id="KW-1185">Reference proteome</keyword>
<dbReference type="InterPro" id="IPR013249">
    <property type="entry name" value="RNA_pol_sigma70_r4_t2"/>
</dbReference>
<accession>A0ABT6RFB5</accession>
<comment type="caution">
    <text evidence="7">The sequence shown here is derived from an EMBL/GenBank/DDBJ whole genome shotgun (WGS) entry which is preliminary data.</text>
</comment>
<evidence type="ECO:0000256" key="2">
    <source>
        <dbReference type="ARBA" id="ARBA00023015"/>
    </source>
</evidence>
<evidence type="ECO:0000256" key="1">
    <source>
        <dbReference type="ARBA" id="ARBA00010641"/>
    </source>
</evidence>
<dbReference type="RefSeq" id="WP_282335359.1">
    <property type="nucleotide sequence ID" value="NZ_JASBRG010000007.1"/>
</dbReference>
<dbReference type="Pfam" id="PF04542">
    <property type="entry name" value="Sigma70_r2"/>
    <property type="match status" value="1"/>
</dbReference>
<dbReference type="Gene3D" id="1.10.10.10">
    <property type="entry name" value="Winged helix-like DNA-binding domain superfamily/Winged helix DNA-binding domain"/>
    <property type="match status" value="1"/>
</dbReference>
<feature type="domain" description="RNA polymerase sigma factor 70 region 4 type 2" evidence="6">
    <location>
        <begin position="122"/>
        <end position="170"/>
    </location>
</feature>
<dbReference type="InterPro" id="IPR039425">
    <property type="entry name" value="RNA_pol_sigma-70-like"/>
</dbReference>
<keyword evidence="4" id="KW-0804">Transcription</keyword>
<proteinExistence type="inferred from homology"/>
<dbReference type="InterPro" id="IPR013324">
    <property type="entry name" value="RNA_pol_sigma_r3/r4-like"/>
</dbReference>
<dbReference type="PANTHER" id="PTHR43133">
    <property type="entry name" value="RNA POLYMERASE ECF-TYPE SIGMA FACTO"/>
    <property type="match status" value="1"/>
</dbReference>
<keyword evidence="3" id="KW-0731">Sigma factor</keyword>
<dbReference type="NCBIfam" id="TIGR02985">
    <property type="entry name" value="Sig70_bacteroi1"/>
    <property type="match status" value="1"/>
</dbReference>
<protein>
    <submittedName>
        <fullName evidence="7">RNA polymerase sigma-70 factor</fullName>
    </submittedName>
</protein>
<dbReference type="SUPFAM" id="SSF88659">
    <property type="entry name" value="Sigma3 and sigma4 domains of RNA polymerase sigma factors"/>
    <property type="match status" value="1"/>
</dbReference>
<organism evidence="7 8">
    <name type="scientific">Pinibacter soli</name>
    <dbReference type="NCBI Taxonomy" id="3044211"/>
    <lineage>
        <taxon>Bacteria</taxon>
        <taxon>Pseudomonadati</taxon>
        <taxon>Bacteroidota</taxon>
        <taxon>Chitinophagia</taxon>
        <taxon>Chitinophagales</taxon>
        <taxon>Chitinophagaceae</taxon>
        <taxon>Pinibacter</taxon>
    </lineage>
</organism>
<evidence type="ECO:0000259" key="6">
    <source>
        <dbReference type="Pfam" id="PF08281"/>
    </source>
</evidence>
<gene>
    <name evidence="7" type="ORF">QJ048_15750</name>
</gene>
<dbReference type="Proteomes" id="UP001226434">
    <property type="component" value="Unassembled WGS sequence"/>
</dbReference>
<evidence type="ECO:0000256" key="4">
    <source>
        <dbReference type="ARBA" id="ARBA00023163"/>
    </source>
</evidence>
<evidence type="ECO:0000256" key="3">
    <source>
        <dbReference type="ARBA" id="ARBA00023082"/>
    </source>
</evidence>
<dbReference type="InterPro" id="IPR007627">
    <property type="entry name" value="RNA_pol_sigma70_r2"/>
</dbReference>
<dbReference type="Pfam" id="PF08281">
    <property type="entry name" value="Sigma70_r4_2"/>
    <property type="match status" value="1"/>
</dbReference>
<keyword evidence="2" id="KW-0805">Transcription regulation</keyword>
<dbReference type="InterPro" id="IPR014284">
    <property type="entry name" value="RNA_pol_sigma-70_dom"/>
</dbReference>
<evidence type="ECO:0000259" key="5">
    <source>
        <dbReference type="Pfam" id="PF04542"/>
    </source>
</evidence>
<evidence type="ECO:0000313" key="8">
    <source>
        <dbReference type="Proteomes" id="UP001226434"/>
    </source>
</evidence>
<dbReference type="InterPro" id="IPR036388">
    <property type="entry name" value="WH-like_DNA-bd_sf"/>
</dbReference>